<dbReference type="AlphaFoldDB" id="A0AAD7H164"/>
<dbReference type="PANTHER" id="PTHR24362:SF309">
    <property type="entry name" value="PROTEIN KINASE DOMAIN-CONTAINING PROTEIN"/>
    <property type="match status" value="1"/>
</dbReference>
<dbReference type="PANTHER" id="PTHR24362">
    <property type="entry name" value="SERINE/THREONINE-PROTEIN KINASE NEK"/>
    <property type="match status" value="1"/>
</dbReference>
<protein>
    <submittedName>
        <fullName evidence="2">Kinase-like domain-containing protein</fullName>
    </submittedName>
</protein>
<keyword evidence="2" id="KW-0808">Transferase</keyword>
<dbReference type="InterPro" id="IPR000719">
    <property type="entry name" value="Prot_kinase_dom"/>
</dbReference>
<dbReference type="GO" id="GO:0005524">
    <property type="term" value="F:ATP binding"/>
    <property type="evidence" value="ECO:0007669"/>
    <property type="project" value="InterPro"/>
</dbReference>
<evidence type="ECO:0000259" key="1">
    <source>
        <dbReference type="PROSITE" id="PS50011"/>
    </source>
</evidence>
<dbReference type="InterPro" id="IPR011009">
    <property type="entry name" value="Kinase-like_dom_sf"/>
</dbReference>
<comment type="caution">
    <text evidence="2">The sequence shown here is derived from an EMBL/GenBank/DDBJ whole genome shotgun (WGS) entry which is preliminary data.</text>
</comment>
<name>A0AAD7H164_MYCRO</name>
<proteinExistence type="predicted"/>
<evidence type="ECO:0000313" key="2">
    <source>
        <dbReference type="EMBL" id="KAJ7709873.1"/>
    </source>
</evidence>
<organism evidence="2 3">
    <name type="scientific">Mycena rosella</name>
    <name type="common">Pink bonnet</name>
    <name type="synonym">Agaricus rosellus</name>
    <dbReference type="NCBI Taxonomy" id="1033263"/>
    <lineage>
        <taxon>Eukaryota</taxon>
        <taxon>Fungi</taxon>
        <taxon>Dikarya</taxon>
        <taxon>Basidiomycota</taxon>
        <taxon>Agaricomycotina</taxon>
        <taxon>Agaricomycetes</taxon>
        <taxon>Agaricomycetidae</taxon>
        <taxon>Agaricales</taxon>
        <taxon>Marasmiineae</taxon>
        <taxon>Mycenaceae</taxon>
        <taxon>Mycena</taxon>
    </lineage>
</organism>
<gene>
    <name evidence="2" type="ORF">B0H17DRAFT_1029577</name>
</gene>
<dbReference type="GO" id="GO:0004672">
    <property type="term" value="F:protein kinase activity"/>
    <property type="evidence" value="ECO:0007669"/>
    <property type="project" value="InterPro"/>
</dbReference>
<dbReference type="SMART" id="SM00220">
    <property type="entry name" value="S_TKc"/>
    <property type="match status" value="1"/>
</dbReference>
<sequence>MPIALWNTQYDDAPHSPASTASSFDEDEDEVNLRVRPYWASYRGVLKLRGFRLDTVEDVKAFYSCSSNGPIPDYFLVKHSGDVNDALCPDAGLPDNLFRGTQVCDGAKVVIKAVHMNSREFAVIRFLSTPPLRHDPMNHCIPVLDLIEVDEDNLAFIVMEQWSSQLIDDDGPCCLALFLAALRQCIEHGVFMHKHRVAHLDISLRNLLTDYRGHYAYIDYELSRRFDGVDSLCIPSFRATEVPPECELLNGDCPDPFKADVWALAILILRACKLAGYCLAELVQLTRPMLNKNPCDRPSMDEVLRAFDKMVPTIGNLDRLPTFQ</sequence>
<dbReference type="PROSITE" id="PS50011">
    <property type="entry name" value="PROTEIN_KINASE_DOM"/>
    <property type="match status" value="1"/>
</dbReference>
<dbReference type="CDD" id="cd00180">
    <property type="entry name" value="PKc"/>
    <property type="match status" value="1"/>
</dbReference>
<reference evidence="2" key="1">
    <citation type="submission" date="2023-03" db="EMBL/GenBank/DDBJ databases">
        <title>Massive genome expansion in bonnet fungi (Mycena s.s.) driven by repeated elements and novel gene families across ecological guilds.</title>
        <authorList>
            <consortium name="Lawrence Berkeley National Laboratory"/>
            <person name="Harder C.B."/>
            <person name="Miyauchi S."/>
            <person name="Viragh M."/>
            <person name="Kuo A."/>
            <person name="Thoen E."/>
            <person name="Andreopoulos B."/>
            <person name="Lu D."/>
            <person name="Skrede I."/>
            <person name="Drula E."/>
            <person name="Henrissat B."/>
            <person name="Morin E."/>
            <person name="Kohler A."/>
            <person name="Barry K."/>
            <person name="LaButti K."/>
            <person name="Morin E."/>
            <person name="Salamov A."/>
            <person name="Lipzen A."/>
            <person name="Mereny Z."/>
            <person name="Hegedus B."/>
            <person name="Baldrian P."/>
            <person name="Stursova M."/>
            <person name="Weitz H."/>
            <person name="Taylor A."/>
            <person name="Grigoriev I.V."/>
            <person name="Nagy L.G."/>
            <person name="Martin F."/>
            <person name="Kauserud H."/>
        </authorList>
    </citation>
    <scope>NUCLEOTIDE SEQUENCE</scope>
    <source>
        <strain evidence="2">CBHHK067</strain>
    </source>
</reference>
<keyword evidence="2" id="KW-0418">Kinase</keyword>
<dbReference type="SUPFAM" id="SSF56112">
    <property type="entry name" value="Protein kinase-like (PK-like)"/>
    <property type="match status" value="1"/>
</dbReference>
<dbReference type="Gene3D" id="1.10.510.10">
    <property type="entry name" value="Transferase(Phosphotransferase) domain 1"/>
    <property type="match status" value="1"/>
</dbReference>
<accession>A0AAD7H164</accession>
<evidence type="ECO:0000313" key="3">
    <source>
        <dbReference type="Proteomes" id="UP001221757"/>
    </source>
</evidence>
<feature type="domain" description="Protein kinase" evidence="1">
    <location>
        <begin position="83"/>
        <end position="324"/>
    </location>
</feature>
<dbReference type="EMBL" id="JARKIE010000002">
    <property type="protein sequence ID" value="KAJ7709873.1"/>
    <property type="molecule type" value="Genomic_DNA"/>
</dbReference>
<keyword evidence="3" id="KW-1185">Reference proteome</keyword>
<dbReference type="Proteomes" id="UP001221757">
    <property type="component" value="Unassembled WGS sequence"/>
</dbReference>